<gene>
    <name evidence="3" type="ORF">SAMN04487819_113121</name>
</gene>
<dbReference type="PANTHER" id="PTHR11487:SF0">
    <property type="entry name" value="S-ACYL FATTY ACID SYNTHASE THIOESTERASE, MEDIUM CHAIN"/>
    <property type="match status" value="1"/>
</dbReference>
<dbReference type="GO" id="GO:0008610">
    <property type="term" value="P:lipid biosynthetic process"/>
    <property type="evidence" value="ECO:0007669"/>
    <property type="project" value="TreeGrafter"/>
</dbReference>
<name>A0A1I2AKL7_9ACTN</name>
<dbReference type="Proteomes" id="UP000198716">
    <property type="component" value="Unassembled WGS sequence"/>
</dbReference>
<organism evidence="3 4">
    <name type="scientific">Actinopolyspora alba</name>
    <dbReference type="NCBI Taxonomy" id="673379"/>
    <lineage>
        <taxon>Bacteria</taxon>
        <taxon>Bacillati</taxon>
        <taxon>Actinomycetota</taxon>
        <taxon>Actinomycetes</taxon>
        <taxon>Actinopolysporales</taxon>
        <taxon>Actinopolysporaceae</taxon>
        <taxon>Actinopolyspora</taxon>
        <taxon>Actinopolyspora alba group</taxon>
    </lineage>
</organism>
<dbReference type="InterPro" id="IPR001031">
    <property type="entry name" value="Thioesterase"/>
</dbReference>
<evidence type="ECO:0000259" key="2">
    <source>
        <dbReference type="Pfam" id="PF00975"/>
    </source>
</evidence>
<sequence>MSVNPFAGVDGSCKIRRVSQTKWIERRDANPRARLRLFCYPHAGGAASAFQAWQRVMPETVEVCPVQPPGRWTRHHEPPFRRVEPAAASFVEAIESLTDLPFVFFGHSLGALVMFEATRLVEARGKRTPKACVVAARGAPHIDVGRPAREVVADDERLVNWVSERYGKLSGFDDPEIRELFMPVLRADLEAYAHYELGSASPLATALYAFGGDADRAVRAEELEGWREHTAGSFESAVLPGDHFFVHDQHSGFLPKLAALLEELTVDHGA</sequence>
<dbReference type="PANTHER" id="PTHR11487">
    <property type="entry name" value="THIOESTERASE"/>
    <property type="match status" value="1"/>
</dbReference>
<feature type="domain" description="Thioesterase" evidence="2">
    <location>
        <begin position="36"/>
        <end position="250"/>
    </location>
</feature>
<dbReference type="AlphaFoldDB" id="A0A1I2AKL7"/>
<keyword evidence="4" id="KW-1185">Reference proteome</keyword>
<dbReference type="InterPro" id="IPR012223">
    <property type="entry name" value="TEII"/>
</dbReference>
<dbReference type="Pfam" id="PF00975">
    <property type="entry name" value="Thioesterase"/>
    <property type="match status" value="1"/>
</dbReference>
<evidence type="ECO:0000313" key="4">
    <source>
        <dbReference type="Proteomes" id="UP000198716"/>
    </source>
</evidence>
<comment type="similarity">
    <text evidence="1">Belongs to the thioesterase family.</text>
</comment>
<dbReference type="Gene3D" id="3.40.50.1820">
    <property type="entry name" value="alpha/beta hydrolase"/>
    <property type="match status" value="1"/>
</dbReference>
<dbReference type="EMBL" id="FOMZ01000013">
    <property type="protein sequence ID" value="SFE43493.1"/>
    <property type="molecule type" value="Genomic_DNA"/>
</dbReference>
<accession>A0A1I2AKL7</accession>
<evidence type="ECO:0000313" key="3">
    <source>
        <dbReference type="EMBL" id="SFE43493.1"/>
    </source>
</evidence>
<proteinExistence type="inferred from homology"/>
<dbReference type="SUPFAM" id="SSF53474">
    <property type="entry name" value="alpha/beta-Hydrolases"/>
    <property type="match status" value="1"/>
</dbReference>
<reference evidence="4" key="1">
    <citation type="submission" date="2016-10" db="EMBL/GenBank/DDBJ databases">
        <authorList>
            <person name="Varghese N."/>
            <person name="Submissions S."/>
        </authorList>
    </citation>
    <scope>NUCLEOTIDE SEQUENCE [LARGE SCALE GENOMIC DNA]</scope>
    <source>
        <strain evidence="4">DSM 45004</strain>
    </source>
</reference>
<dbReference type="InterPro" id="IPR029058">
    <property type="entry name" value="AB_hydrolase_fold"/>
</dbReference>
<evidence type="ECO:0000256" key="1">
    <source>
        <dbReference type="ARBA" id="ARBA00007169"/>
    </source>
</evidence>
<protein>
    <submittedName>
        <fullName evidence="3">Surfactin synthase thioesterase subunit</fullName>
    </submittedName>
</protein>